<keyword evidence="2" id="KW-0678">Repressor</keyword>
<feature type="compositionally biased region" description="Low complexity" evidence="8">
    <location>
        <begin position="201"/>
        <end position="227"/>
    </location>
</feature>
<evidence type="ECO:0000256" key="6">
    <source>
        <dbReference type="ARBA" id="ARBA00023242"/>
    </source>
</evidence>
<feature type="compositionally biased region" description="Low complexity" evidence="8">
    <location>
        <begin position="99"/>
        <end position="117"/>
    </location>
</feature>
<evidence type="ECO:0000256" key="4">
    <source>
        <dbReference type="ARBA" id="ARBA00023015"/>
    </source>
</evidence>
<evidence type="ECO:0000313" key="12">
    <source>
        <dbReference type="Proteomes" id="UP000001357"/>
    </source>
</evidence>
<dbReference type="GO" id="GO:0003714">
    <property type="term" value="F:transcription corepressor activity"/>
    <property type="evidence" value="ECO:0000318"/>
    <property type="project" value="GO_Central"/>
</dbReference>
<dbReference type="GO" id="GO:0000785">
    <property type="term" value="C:chromatin"/>
    <property type="evidence" value="ECO:0000318"/>
    <property type="project" value="GO_Central"/>
</dbReference>
<dbReference type="GO" id="GO:0000122">
    <property type="term" value="P:negative regulation of transcription by RNA polymerase II"/>
    <property type="evidence" value="ECO:0000318"/>
    <property type="project" value="GO_Central"/>
</dbReference>
<evidence type="ECO:0000313" key="11">
    <source>
        <dbReference type="EMBL" id="EDQ91231.1"/>
    </source>
</evidence>
<sequence length="1599" mass="175294">MHLSVLVSLGLPCARLMFCTREGRMDARAMPPPSLSLFTFHSNIPHQCLVFVISRTSASSVTQANAGSTKSPEHHTKPASARTPNEAAEPPAKKGPGAGVSPNPQPSQAASADSSQSTREHARPVPTGGEKSSSVSQSPVLSKPQPPSLTASSEKSELQQGAATRPSESTASEKPASPLRQTLSPNKRPTSPKDSTERPMTSSTSSAAITTKPEPASMSASTPTAAAGKQSGSPPRSGADVQGSPSTTTAAAATSATTKDSAVSSVNSTSKTQESGTKIADTAPPASAKPEHADAEPVVSGYALGAIRDGPQGLNEQPDPSKSEVQIAGDSGSTTATSVATSSSAAGSTKPQNKSVSKTMPVPALTPDDKATDAKGQASPPAAGFKSTGADALASKTARTSSPSASDNANDKPKSLLPETTLASLSESPSVNGKPPSSANASRHGGEGSSGLNKGPKKTTPRNDAPMRSNPDATSDDKLPKPKAKPSAAVPSADRVSKANNNDGPARANATSRGPRTNSGRASGSSRPSSKTAGNTGRGADATPRNARGSDNKAEVAPDTKANTARPQAGWSAKPESAATANQRLKVEDALSYLDKVKAQFGSKPQVYNQFLDIMKDFKSQQIDTPGVIKKVSELFEGNPDLIVGFNTFLPPGYKIEVPDREKPQQILVSQPGLPSVLHTTAGGRGLTAVKPEIEPTPTERAVAATPAAAANMAATEADGQPRKQLEFSHAIQYVNKIKNRFATQLGVYKNFLEILHTYQKEQKSINEVYSQVADLFANHKDLLDEFSQFLPEAVPAAQAHAERQRRQQREARRSRSRRASDGESRAKRAKPLPEQLSEHGLSTEELAYFDRIKKVLRPASVYDSFLKCLNMFSHEIISAQDLINLVEEFLSKHHDLFDWFKRFVGYSNASDEGAAMIELDLAKCDRLDQSYRLLPTTHQKLRCSGRRHLEPNIAKVLNDKYVSFPVWTSEDSSFVASKKNAHEEALFRCEDERFELDLILECNLATIRVLEMVMHELQLRPEDQRRTYSFNIKNLGGRSESIHRKAVSRIYGPRTDDVLQALRRDPYAHIPIVLQRLKQKQQEWRKVQRAWNESWRDVIEKNYLKSLDNKSSTFKRNDTSAIKAKIIRANFKDKREQARKALKELRSGADVDRSLYLPRELLDFSEDVRKYVNQIVLAAYNKVSKSGEQTRDNIAALLDDFVASYISGEFSVPSKQNRGEGASSGEPRKGVESIMTKVKFRGSTPANVFYCSSRWAVFWMQYNMLWTRVANIVKICRECEQALRDDPEGKRAHERPTAVFLALTLPSEYDRSALLDVFLELTTNVVEGNSDMQSYEDAMRDLFTTASYQLTTIDKLAHALYRQLETLMDHPSSALSGAFLRNLAGERFTLDGESANESTQTDYLTYVVHTLGDSNKTLYKTYHADGKICVEIIDLEPGPDGTTTTAGANWLNYIEKYMDFSHLDEDLLRQSVHKPFLNRNKRKAGYEQQANWEDRVVFDNKLECHFRLNAYKMFFVVRSGDLLFRHREIPPQSERQAPQSRVRKHNKFRGWIGSWLEKHTTQAERESCDNFLRGTTSKVATESSKCSYLFKGHNLGRP</sequence>
<dbReference type="InterPro" id="IPR013194">
    <property type="entry name" value="HDAC_interact_dom"/>
</dbReference>
<dbReference type="FunFam" id="1.20.1160.11:FF:000002">
    <property type="entry name" value="Paired amphipathic helix protein SIN3"/>
    <property type="match status" value="1"/>
</dbReference>
<gene>
    <name evidence="11" type="ORF">MONBRDRAFT_31471</name>
</gene>
<evidence type="ECO:0000256" key="7">
    <source>
        <dbReference type="PROSITE-ProRule" id="PRU00810"/>
    </source>
</evidence>
<feature type="compositionally biased region" description="Low complexity" evidence="8">
    <location>
        <begin position="244"/>
        <end position="265"/>
    </location>
</feature>
<reference evidence="11 12" key="1">
    <citation type="journal article" date="2008" name="Nature">
        <title>The genome of the choanoflagellate Monosiga brevicollis and the origin of metazoans.</title>
        <authorList>
            <consortium name="JGI Sequencing"/>
            <person name="King N."/>
            <person name="Westbrook M.J."/>
            <person name="Young S.L."/>
            <person name="Kuo A."/>
            <person name="Abedin M."/>
            <person name="Chapman J."/>
            <person name="Fairclough S."/>
            <person name="Hellsten U."/>
            <person name="Isogai Y."/>
            <person name="Letunic I."/>
            <person name="Marr M."/>
            <person name="Pincus D."/>
            <person name="Putnam N."/>
            <person name="Rokas A."/>
            <person name="Wright K.J."/>
            <person name="Zuzow R."/>
            <person name="Dirks W."/>
            <person name="Good M."/>
            <person name="Goodstein D."/>
            <person name="Lemons D."/>
            <person name="Li W."/>
            <person name="Lyons J.B."/>
            <person name="Morris A."/>
            <person name="Nichols S."/>
            <person name="Richter D.J."/>
            <person name="Salamov A."/>
            <person name="Bork P."/>
            <person name="Lim W.A."/>
            <person name="Manning G."/>
            <person name="Miller W.T."/>
            <person name="McGinnis W."/>
            <person name="Shapiro H."/>
            <person name="Tjian R."/>
            <person name="Grigoriev I.V."/>
            <person name="Rokhsar D."/>
        </authorList>
    </citation>
    <scope>NUCLEOTIDE SEQUENCE [LARGE SCALE GENOMIC DNA]</scope>
    <source>
        <strain evidence="12">MX1 / ATCC 50154</strain>
    </source>
</reference>
<dbReference type="FunFam" id="1.20.1160.11:FF:000003">
    <property type="entry name" value="Paired amphipathic helix SIN3-like protein"/>
    <property type="match status" value="1"/>
</dbReference>
<dbReference type="InParanoid" id="A9UTD9"/>
<evidence type="ECO:0000256" key="2">
    <source>
        <dbReference type="ARBA" id="ARBA00022491"/>
    </source>
</evidence>
<dbReference type="Proteomes" id="UP000001357">
    <property type="component" value="Unassembled WGS sequence"/>
</dbReference>
<feature type="region of interest" description="Disordered" evidence="8">
    <location>
        <begin position="798"/>
        <end position="836"/>
    </location>
</feature>
<feature type="chain" id="PRO_5002744688" description="Histone deacetylase interacting domain-containing protein" evidence="9">
    <location>
        <begin position="17"/>
        <end position="1599"/>
    </location>
</feature>
<dbReference type="InterPro" id="IPR036600">
    <property type="entry name" value="PAH_sf"/>
</dbReference>
<feature type="compositionally biased region" description="Basic and acidic residues" evidence="8">
    <location>
        <begin position="548"/>
        <end position="558"/>
    </location>
</feature>
<dbReference type="GO" id="GO:0070822">
    <property type="term" value="C:Sin3-type complex"/>
    <property type="evidence" value="ECO:0000318"/>
    <property type="project" value="GO_Central"/>
</dbReference>
<evidence type="ECO:0000256" key="1">
    <source>
        <dbReference type="ARBA" id="ARBA00004123"/>
    </source>
</evidence>
<dbReference type="InterPro" id="IPR003822">
    <property type="entry name" value="PAH"/>
</dbReference>
<keyword evidence="3" id="KW-0677">Repeat</keyword>
<dbReference type="Pfam" id="PF16879">
    <property type="entry name" value="Sin3a_C"/>
    <property type="match status" value="1"/>
</dbReference>
<keyword evidence="12" id="KW-1185">Reference proteome</keyword>
<dbReference type="RefSeq" id="XP_001743653.1">
    <property type="nucleotide sequence ID" value="XM_001743601.1"/>
</dbReference>
<feature type="compositionally biased region" description="Low complexity" evidence="8">
    <location>
        <begin position="519"/>
        <end position="530"/>
    </location>
</feature>
<keyword evidence="5" id="KW-0804">Transcription</keyword>
<keyword evidence="4" id="KW-0805">Transcription regulation</keyword>
<feature type="compositionally biased region" description="Low complexity" evidence="8">
    <location>
        <begin position="328"/>
        <end position="349"/>
    </location>
</feature>
<dbReference type="InterPro" id="IPR039774">
    <property type="entry name" value="Sin3-like"/>
</dbReference>
<accession>A9UTD9</accession>
<feature type="region of interest" description="Disordered" evidence="8">
    <location>
        <begin position="63"/>
        <end position="580"/>
    </location>
</feature>
<protein>
    <recommendedName>
        <fullName evidence="10">Histone deacetylase interacting domain-containing protein</fullName>
    </recommendedName>
</protein>
<feature type="signal peptide" evidence="9">
    <location>
        <begin position="1"/>
        <end position="16"/>
    </location>
</feature>
<dbReference type="KEGG" id="mbr:MONBRDRAFT_31471"/>
<feature type="domain" description="Histone deacetylase interacting" evidence="10">
    <location>
        <begin position="924"/>
        <end position="1028"/>
    </location>
</feature>
<feature type="compositionally biased region" description="Low complexity" evidence="8">
    <location>
        <begin position="485"/>
        <end position="494"/>
    </location>
</feature>
<dbReference type="FunFam" id="1.20.1160.11:FF:000001">
    <property type="entry name" value="Paired amphipathic helix protein Sin3"/>
    <property type="match status" value="1"/>
</dbReference>
<dbReference type="InterPro" id="IPR031693">
    <property type="entry name" value="Sin3_C"/>
</dbReference>
<evidence type="ECO:0000256" key="9">
    <source>
        <dbReference type="SAM" id="SignalP"/>
    </source>
</evidence>
<dbReference type="STRING" id="81824.A9UTD9"/>
<comment type="subcellular location">
    <subcellularLocation>
        <location evidence="1 7">Nucleus</location>
    </subcellularLocation>
</comment>
<name>A9UTD9_MONBE</name>
<dbReference type="SUPFAM" id="SSF47762">
    <property type="entry name" value="PAH2 domain"/>
    <property type="match status" value="3"/>
</dbReference>
<dbReference type="Pfam" id="PF02671">
    <property type="entry name" value="PAH"/>
    <property type="match status" value="3"/>
</dbReference>
<dbReference type="Gene3D" id="1.20.1160.11">
    <property type="entry name" value="Paired amphipathic helix"/>
    <property type="match status" value="3"/>
</dbReference>
<evidence type="ECO:0000256" key="3">
    <source>
        <dbReference type="ARBA" id="ARBA00022737"/>
    </source>
</evidence>
<dbReference type="FunCoup" id="A9UTD9">
    <property type="interactions" value="1612"/>
</dbReference>
<feature type="compositionally biased region" description="Polar residues" evidence="8">
    <location>
        <begin position="498"/>
        <end position="518"/>
    </location>
</feature>
<dbReference type="PANTHER" id="PTHR12346">
    <property type="entry name" value="SIN3B-RELATED"/>
    <property type="match status" value="1"/>
</dbReference>
<dbReference type="PANTHER" id="PTHR12346:SF0">
    <property type="entry name" value="SIN3A, ISOFORM G"/>
    <property type="match status" value="1"/>
</dbReference>
<evidence type="ECO:0000259" key="10">
    <source>
        <dbReference type="SMART" id="SM00761"/>
    </source>
</evidence>
<feature type="compositionally biased region" description="Low complexity" evidence="8">
    <location>
        <begin position="131"/>
        <end position="143"/>
    </location>
</feature>
<dbReference type="Pfam" id="PF08295">
    <property type="entry name" value="Sin3_corepress"/>
    <property type="match status" value="1"/>
</dbReference>
<keyword evidence="6 7" id="KW-0539">Nucleus</keyword>
<feature type="compositionally biased region" description="Polar residues" evidence="8">
    <location>
        <begin position="266"/>
        <end position="276"/>
    </location>
</feature>
<proteinExistence type="predicted"/>
<feature type="compositionally biased region" description="Polar residues" evidence="8">
    <location>
        <begin position="314"/>
        <end position="324"/>
    </location>
</feature>
<feature type="compositionally biased region" description="Polar residues" evidence="8">
    <location>
        <begin position="150"/>
        <end position="172"/>
    </location>
</feature>
<feature type="compositionally biased region" description="Polar residues" evidence="8">
    <location>
        <begin position="421"/>
        <end position="441"/>
    </location>
</feature>
<evidence type="ECO:0000256" key="5">
    <source>
        <dbReference type="ARBA" id="ARBA00023163"/>
    </source>
</evidence>
<evidence type="ECO:0000256" key="8">
    <source>
        <dbReference type="SAM" id="MobiDB-lite"/>
    </source>
</evidence>
<dbReference type="eggNOG" id="KOG4204">
    <property type="taxonomic scope" value="Eukaryota"/>
</dbReference>
<keyword evidence="9" id="KW-0732">Signal</keyword>
<dbReference type="GeneID" id="5888866"/>
<dbReference type="PROSITE" id="PS51477">
    <property type="entry name" value="PAH"/>
    <property type="match status" value="3"/>
</dbReference>
<feature type="compositionally biased region" description="Polar residues" evidence="8">
    <location>
        <begin position="397"/>
        <end position="408"/>
    </location>
</feature>
<feature type="compositionally biased region" description="Polar residues" evidence="8">
    <location>
        <begin position="179"/>
        <end position="193"/>
    </location>
</feature>
<feature type="compositionally biased region" description="Basic and acidic residues" evidence="8">
    <location>
        <begin position="801"/>
        <end position="827"/>
    </location>
</feature>
<dbReference type="EMBL" id="CH991545">
    <property type="protein sequence ID" value="EDQ91231.1"/>
    <property type="molecule type" value="Genomic_DNA"/>
</dbReference>
<organism evidence="11 12">
    <name type="scientific">Monosiga brevicollis</name>
    <name type="common">Choanoflagellate</name>
    <dbReference type="NCBI Taxonomy" id="81824"/>
    <lineage>
        <taxon>Eukaryota</taxon>
        <taxon>Choanoflagellata</taxon>
        <taxon>Craspedida</taxon>
        <taxon>Salpingoecidae</taxon>
        <taxon>Monosiga</taxon>
    </lineage>
</organism>
<dbReference type="SMART" id="SM00761">
    <property type="entry name" value="HDAC_interact"/>
    <property type="match status" value="1"/>
</dbReference>